<feature type="region of interest" description="Disordered" evidence="1">
    <location>
        <begin position="97"/>
        <end position="126"/>
    </location>
</feature>
<protein>
    <submittedName>
        <fullName evidence="2">Uncharacterized protein</fullName>
    </submittedName>
</protein>
<organism evidence="2">
    <name type="scientific">Actinoplanes campanulatus</name>
    <dbReference type="NCBI Taxonomy" id="113559"/>
    <lineage>
        <taxon>Bacteria</taxon>
        <taxon>Bacillati</taxon>
        <taxon>Actinomycetota</taxon>
        <taxon>Actinomycetes</taxon>
        <taxon>Micromonosporales</taxon>
        <taxon>Micromonosporaceae</taxon>
        <taxon>Actinoplanes</taxon>
    </lineage>
</organism>
<proteinExistence type="predicted"/>
<comment type="caution">
    <text evidence="2">The sequence shown here is derived from an EMBL/GenBank/DDBJ whole genome shotgun (WGS) entry which is preliminary data.</text>
</comment>
<evidence type="ECO:0000256" key="1">
    <source>
        <dbReference type="SAM" id="MobiDB-lite"/>
    </source>
</evidence>
<dbReference type="EMBL" id="BOMF01000045">
    <property type="protein sequence ID" value="GID45144.1"/>
    <property type="molecule type" value="Genomic_DNA"/>
</dbReference>
<reference evidence="2" key="1">
    <citation type="submission" date="2021-01" db="EMBL/GenBank/DDBJ databases">
        <title>Whole genome shotgun sequence of Actinoplanes capillaceus NBRC 16408.</title>
        <authorList>
            <person name="Komaki H."/>
            <person name="Tamura T."/>
        </authorList>
    </citation>
    <scope>NUCLEOTIDE SEQUENCE [LARGE SCALE GENOMIC DNA]</scope>
    <source>
        <strain evidence="2">NBRC 16408</strain>
    </source>
</reference>
<dbReference type="RefSeq" id="WP_204295666.1">
    <property type="nucleotide sequence ID" value="NZ_BAAAGQ010000003.1"/>
</dbReference>
<gene>
    <name evidence="2" type="ORF">Aca07nite_24190</name>
</gene>
<evidence type="ECO:0000313" key="2">
    <source>
        <dbReference type="EMBL" id="GID45144.1"/>
    </source>
</evidence>
<sequence>MEESRARRVVTRLRDRDVFAHLKLPSAGRSGYAVRIVLADGREALWGDDGSAALKAQVMRDGVLVGFVDSIPGSEDYTDDQIVDAIAAADYDRPIGRSVRPAATRRVPSSPPPSPSLAERWRGFLG</sequence>
<accession>A0ABQ3WER1</accession>
<name>A0ABQ3WER1_9ACTN</name>